<organism evidence="2 3">
    <name type="scientific">Rhipicephalus microplus</name>
    <name type="common">Cattle tick</name>
    <name type="synonym">Boophilus microplus</name>
    <dbReference type="NCBI Taxonomy" id="6941"/>
    <lineage>
        <taxon>Eukaryota</taxon>
        <taxon>Metazoa</taxon>
        <taxon>Ecdysozoa</taxon>
        <taxon>Arthropoda</taxon>
        <taxon>Chelicerata</taxon>
        <taxon>Arachnida</taxon>
        <taxon>Acari</taxon>
        <taxon>Parasitiformes</taxon>
        <taxon>Ixodida</taxon>
        <taxon>Ixodoidea</taxon>
        <taxon>Ixodidae</taxon>
        <taxon>Rhipicephalinae</taxon>
        <taxon>Rhipicephalus</taxon>
        <taxon>Boophilus</taxon>
    </lineage>
</organism>
<proteinExistence type="predicted"/>
<name>A0A9J6EXA1_RHIMP</name>
<dbReference type="EMBL" id="JABSTU010000001">
    <property type="protein sequence ID" value="KAH8038839.1"/>
    <property type="molecule type" value="Genomic_DNA"/>
</dbReference>
<evidence type="ECO:0000313" key="3">
    <source>
        <dbReference type="Proteomes" id="UP000821866"/>
    </source>
</evidence>
<protein>
    <submittedName>
        <fullName evidence="2">Uncharacterized protein</fullName>
    </submittedName>
</protein>
<keyword evidence="3" id="KW-1185">Reference proteome</keyword>
<sequence length="252" mass="27350">MTCVRTRHHRTRVVQSSSIPAEDARLRRARSCVLLAGPEAGTAYNRRTASQLERHRAVWSSCRAHHFKVVVSSSDAGGPNLLRSLCQGPGDSPPFRSRSEWQHPPRIPRLSPVPPGEESPGIGGGACQKNRLEQQSALRLRCGETCVRRAPLVPDTHFAAALSTPVLAAFDGDDDGRLLRKLDIPSNQILECRPGIALFVSVCVSVRECLWVAAAYFPSGCSAGKLGALRVTQRPTEEGVHVVVSSDLHSLE</sequence>
<evidence type="ECO:0000256" key="1">
    <source>
        <dbReference type="SAM" id="MobiDB-lite"/>
    </source>
</evidence>
<feature type="region of interest" description="Disordered" evidence="1">
    <location>
        <begin position="87"/>
        <end position="126"/>
    </location>
</feature>
<feature type="compositionally biased region" description="Pro residues" evidence="1">
    <location>
        <begin position="105"/>
        <end position="117"/>
    </location>
</feature>
<comment type="caution">
    <text evidence="2">The sequence shown here is derived from an EMBL/GenBank/DDBJ whole genome shotgun (WGS) entry which is preliminary data.</text>
</comment>
<evidence type="ECO:0000313" key="2">
    <source>
        <dbReference type="EMBL" id="KAH8038839.1"/>
    </source>
</evidence>
<gene>
    <name evidence="2" type="ORF">HPB51_003342</name>
</gene>
<reference evidence="2" key="2">
    <citation type="submission" date="2021-09" db="EMBL/GenBank/DDBJ databases">
        <authorList>
            <person name="Jia N."/>
            <person name="Wang J."/>
            <person name="Shi W."/>
            <person name="Du L."/>
            <person name="Sun Y."/>
            <person name="Zhan W."/>
            <person name="Jiang J."/>
            <person name="Wang Q."/>
            <person name="Zhang B."/>
            <person name="Ji P."/>
            <person name="Sakyi L.B."/>
            <person name="Cui X."/>
            <person name="Yuan T."/>
            <person name="Jiang B."/>
            <person name="Yang W."/>
            <person name="Lam T.T.-Y."/>
            <person name="Chang Q."/>
            <person name="Ding S."/>
            <person name="Wang X."/>
            <person name="Zhu J."/>
            <person name="Ruan X."/>
            <person name="Zhao L."/>
            <person name="Wei J."/>
            <person name="Que T."/>
            <person name="Du C."/>
            <person name="Cheng J."/>
            <person name="Dai P."/>
            <person name="Han X."/>
            <person name="Huang E."/>
            <person name="Gao Y."/>
            <person name="Liu J."/>
            <person name="Shao H."/>
            <person name="Ye R."/>
            <person name="Li L."/>
            <person name="Wei W."/>
            <person name="Wang X."/>
            <person name="Wang C."/>
            <person name="Huo Q."/>
            <person name="Li W."/>
            <person name="Guo W."/>
            <person name="Chen H."/>
            <person name="Chen S."/>
            <person name="Zhou L."/>
            <person name="Zhou L."/>
            <person name="Ni X."/>
            <person name="Tian J."/>
            <person name="Zhou Y."/>
            <person name="Sheng Y."/>
            <person name="Liu T."/>
            <person name="Pan Y."/>
            <person name="Xia L."/>
            <person name="Li J."/>
            <person name="Zhao F."/>
            <person name="Cao W."/>
        </authorList>
    </citation>
    <scope>NUCLEOTIDE SEQUENCE</scope>
    <source>
        <strain evidence="2">Rmic-2018</strain>
        <tissue evidence="2">Larvae</tissue>
    </source>
</reference>
<dbReference type="Proteomes" id="UP000821866">
    <property type="component" value="Chromosome 1"/>
</dbReference>
<dbReference type="AlphaFoldDB" id="A0A9J6EXA1"/>
<reference evidence="2" key="1">
    <citation type="journal article" date="2020" name="Cell">
        <title>Large-Scale Comparative Analyses of Tick Genomes Elucidate Their Genetic Diversity and Vector Capacities.</title>
        <authorList>
            <consortium name="Tick Genome and Microbiome Consortium (TIGMIC)"/>
            <person name="Jia N."/>
            <person name="Wang J."/>
            <person name="Shi W."/>
            <person name="Du L."/>
            <person name="Sun Y."/>
            <person name="Zhan W."/>
            <person name="Jiang J.F."/>
            <person name="Wang Q."/>
            <person name="Zhang B."/>
            <person name="Ji P."/>
            <person name="Bell-Sakyi L."/>
            <person name="Cui X.M."/>
            <person name="Yuan T.T."/>
            <person name="Jiang B.G."/>
            <person name="Yang W.F."/>
            <person name="Lam T.T."/>
            <person name="Chang Q.C."/>
            <person name="Ding S.J."/>
            <person name="Wang X.J."/>
            <person name="Zhu J.G."/>
            <person name="Ruan X.D."/>
            <person name="Zhao L."/>
            <person name="Wei J.T."/>
            <person name="Ye R.Z."/>
            <person name="Que T.C."/>
            <person name="Du C.H."/>
            <person name="Zhou Y.H."/>
            <person name="Cheng J.X."/>
            <person name="Dai P.F."/>
            <person name="Guo W.B."/>
            <person name="Han X.H."/>
            <person name="Huang E.J."/>
            <person name="Li L.F."/>
            <person name="Wei W."/>
            <person name="Gao Y.C."/>
            <person name="Liu J.Z."/>
            <person name="Shao H.Z."/>
            <person name="Wang X."/>
            <person name="Wang C.C."/>
            <person name="Yang T.C."/>
            <person name="Huo Q.B."/>
            <person name="Li W."/>
            <person name="Chen H.Y."/>
            <person name="Chen S.E."/>
            <person name="Zhou L.G."/>
            <person name="Ni X.B."/>
            <person name="Tian J.H."/>
            <person name="Sheng Y."/>
            <person name="Liu T."/>
            <person name="Pan Y.S."/>
            <person name="Xia L.Y."/>
            <person name="Li J."/>
            <person name="Zhao F."/>
            <person name="Cao W.C."/>
        </authorList>
    </citation>
    <scope>NUCLEOTIDE SEQUENCE</scope>
    <source>
        <strain evidence="2">Rmic-2018</strain>
    </source>
</reference>
<accession>A0A9J6EXA1</accession>